<dbReference type="Pfam" id="PF00084">
    <property type="entry name" value="Sushi"/>
    <property type="match status" value="10"/>
</dbReference>
<proteinExistence type="predicted"/>
<keyword evidence="3 6" id="KW-0732">Signal</keyword>
<dbReference type="InterPro" id="IPR000436">
    <property type="entry name" value="Sushi_SCR_CCP_dom"/>
</dbReference>
<evidence type="ECO:0000313" key="8">
    <source>
        <dbReference type="Ensembl" id="ENSMAMP00000019446.2"/>
    </source>
</evidence>
<comment type="caution">
    <text evidence="5">Lacks conserved residue(s) required for the propagation of feature annotation.</text>
</comment>
<feature type="signal peptide" evidence="6">
    <location>
        <begin position="1"/>
        <end position="22"/>
    </location>
</feature>
<dbReference type="InterPro" id="IPR035976">
    <property type="entry name" value="Sushi/SCR/CCP_sf"/>
</dbReference>
<feature type="domain" description="Sushi" evidence="7">
    <location>
        <begin position="825"/>
        <end position="883"/>
    </location>
</feature>
<dbReference type="PROSITE" id="PS50923">
    <property type="entry name" value="SUSHI"/>
    <property type="match status" value="9"/>
</dbReference>
<accession>A0A3Q3M9K7</accession>
<organism evidence="8 9">
    <name type="scientific">Mastacembelus armatus</name>
    <name type="common">zig-zag eel</name>
    <dbReference type="NCBI Taxonomy" id="205130"/>
    <lineage>
        <taxon>Eukaryota</taxon>
        <taxon>Metazoa</taxon>
        <taxon>Chordata</taxon>
        <taxon>Craniata</taxon>
        <taxon>Vertebrata</taxon>
        <taxon>Euteleostomi</taxon>
        <taxon>Actinopterygii</taxon>
        <taxon>Neopterygii</taxon>
        <taxon>Teleostei</taxon>
        <taxon>Neoteleostei</taxon>
        <taxon>Acanthomorphata</taxon>
        <taxon>Anabantaria</taxon>
        <taxon>Synbranchiformes</taxon>
        <taxon>Mastacembelidae</taxon>
        <taxon>Mastacembelus</taxon>
    </lineage>
</organism>
<evidence type="ECO:0000256" key="2">
    <source>
        <dbReference type="ARBA" id="ARBA00022659"/>
    </source>
</evidence>
<dbReference type="Gene3D" id="2.10.70.10">
    <property type="entry name" value="Complement Module, domain 1"/>
    <property type="match status" value="13"/>
</dbReference>
<evidence type="ECO:0000256" key="5">
    <source>
        <dbReference type="PROSITE-ProRule" id="PRU00302"/>
    </source>
</evidence>
<feature type="disulfide bond" evidence="5">
    <location>
        <begin position="605"/>
        <end position="632"/>
    </location>
</feature>
<evidence type="ECO:0000259" key="7">
    <source>
        <dbReference type="PROSITE" id="PS50923"/>
    </source>
</evidence>
<dbReference type="Proteomes" id="UP000261640">
    <property type="component" value="Unplaced"/>
</dbReference>
<evidence type="ECO:0000256" key="3">
    <source>
        <dbReference type="ARBA" id="ARBA00022729"/>
    </source>
</evidence>
<feature type="domain" description="Sushi" evidence="7">
    <location>
        <begin position="147"/>
        <end position="207"/>
    </location>
</feature>
<reference evidence="8" key="1">
    <citation type="submission" date="2025-08" db="UniProtKB">
        <authorList>
            <consortium name="Ensembl"/>
        </authorList>
    </citation>
    <scope>IDENTIFICATION</scope>
</reference>
<reference evidence="8" key="2">
    <citation type="submission" date="2025-09" db="UniProtKB">
        <authorList>
            <consortium name="Ensembl"/>
        </authorList>
    </citation>
    <scope>IDENTIFICATION</scope>
</reference>
<dbReference type="InterPro" id="IPR051503">
    <property type="entry name" value="ComplSys_Reg/VirEntry_Med"/>
</dbReference>
<feature type="domain" description="Sushi" evidence="7">
    <location>
        <begin position="86"/>
        <end position="146"/>
    </location>
</feature>
<dbReference type="SUPFAM" id="SSF57535">
    <property type="entry name" value="Complement control module/SCR domain"/>
    <property type="match status" value="13"/>
</dbReference>
<dbReference type="AlphaFoldDB" id="A0A3Q3M9K7"/>
<feature type="domain" description="Sushi" evidence="7">
    <location>
        <begin position="574"/>
        <end position="634"/>
    </location>
</feature>
<dbReference type="PANTHER" id="PTHR45785:SF2">
    <property type="entry name" value="COMPLEMENT FACTOR H-RELATED"/>
    <property type="match status" value="1"/>
</dbReference>
<feature type="disulfide bond" evidence="5">
    <location>
        <begin position="117"/>
        <end position="144"/>
    </location>
</feature>
<name>A0A3Q3M9K7_9TELE</name>
<feature type="domain" description="Sushi" evidence="7">
    <location>
        <begin position="448"/>
        <end position="507"/>
    </location>
</feature>
<feature type="domain" description="Sushi" evidence="7">
    <location>
        <begin position="269"/>
        <end position="332"/>
    </location>
</feature>
<dbReference type="GeneTree" id="ENSGT00940000154967"/>
<feature type="domain" description="Sushi" evidence="7">
    <location>
        <begin position="761"/>
        <end position="823"/>
    </location>
</feature>
<keyword evidence="9" id="KW-1185">Reference proteome</keyword>
<comment type="subcellular location">
    <subcellularLocation>
        <location evidence="1">Virion</location>
    </subcellularLocation>
</comment>
<protein>
    <submittedName>
        <fullName evidence="8">Complement factor H</fullName>
    </submittedName>
</protein>
<feature type="disulfide bond" evidence="5">
    <location>
        <begin position="478"/>
        <end position="505"/>
    </location>
</feature>
<feature type="disulfide bond" evidence="5">
    <location>
        <begin position="149"/>
        <end position="192"/>
    </location>
</feature>
<feature type="chain" id="PRO_5030081399" evidence="6">
    <location>
        <begin position="23"/>
        <end position="945"/>
    </location>
</feature>
<feature type="domain" description="Sushi" evidence="7">
    <location>
        <begin position="208"/>
        <end position="268"/>
    </location>
</feature>
<evidence type="ECO:0000256" key="6">
    <source>
        <dbReference type="SAM" id="SignalP"/>
    </source>
</evidence>
<evidence type="ECO:0000256" key="4">
    <source>
        <dbReference type="ARBA" id="ARBA00023157"/>
    </source>
</evidence>
<sequence>MHIITKSCVLFVWMHTLTFVKSQGCTLEQFLNSDLYDRHFDVSELEPSYAAGKQVRVACSIGFSGFFKLQCIEGKWQSKGTKCQPRSCGHPGDAQFADFQLQMGDDFVFGSKVVYTCHKGYQMVSRSNVRRCMAEGWDGVVPVCEAQQCPVIHVDNNVQVTGDPEEATFGNVLRFSCKSSSEILDGSAEAYCDEHGQWSSQPPKCKEIKCPAPVIDHGNVRQAKTEYKEHEILYFDCKHTYKRSDDRPSKCTKVGIRAEWIPTPTCEMVKCRLPQVSSEGTKFQPQKNVFYPGESVQVICTERHWIINKKITSQETTCDDNGEWTVDPLCRGITRIGEMGVYSWSVGWNEKITLDRTVNYRCRSGYRKPDGITDAKCTRNEWFPNPLCEGTVKLTLCFLSIVWINLLTELCGFFFSNITAIDHFNKGIELYYLSITTLIVIVSTVEKTSCGPVPMIPNGQVRSQENHYRQGELVQITCDEGYTAVNNLTCNKGKWEAGGSLKTVCTRESFLACLKLPDVPHAYVSEVTRRAEYQPSHVIHFICETGYISGQPIRYECTSKGWQTAHPRRKCYLKPCELPEDIEHGHYEIIRGEEFVFGTTIQYFCNEGYYMGTKENTRTCLQENWTNRAPRCEPVSCDPPPVDGEVKVKNLPENDNPILPDRFLTFSCDVPGKKLNGTSVLYCGKDGQWDYPFPTCEEIVCSVNKMHPHLRANGLPPGNTTVKIGHKLQFLCDGDYTRDGPQEIECLSTGQWSAPLPTCNKKCKVPSLPRGVYITPRAPGGQLSKGQTLKFACTNNKHFLHGNATIQCSANGQWNDSVPTCGLPLDCGSPPPLTDGDVTGTFKFSYKHKEKVEYSCQNFYIMEGDRYRVCNNGQWTGNMKCLKPCTIDEELMKQHNIAFRYSYEKKLYSPHGDEIEFMCIAGRHVGTVGMRQRCNNGVMQLPTCQ</sequence>
<keyword evidence="4 5" id="KW-1015">Disulfide bond</keyword>
<dbReference type="Ensembl" id="ENSMAMT00000019947.2">
    <property type="protein sequence ID" value="ENSMAMP00000019446.2"/>
    <property type="gene ID" value="ENSMAMG00000012979.2"/>
</dbReference>
<feature type="domain" description="Sushi" evidence="7">
    <location>
        <begin position="635"/>
        <end position="698"/>
    </location>
</feature>
<keyword evidence="2 5" id="KW-0768">Sushi</keyword>
<evidence type="ECO:0000256" key="1">
    <source>
        <dbReference type="ARBA" id="ARBA00004328"/>
    </source>
</evidence>
<dbReference type="CDD" id="cd00033">
    <property type="entry name" value="CCP"/>
    <property type="match status" value="9"/>
</dbReference>
<feature type="disulfide bond" evidence="5">
    <location>
        <begin position="827"/>
        <end position="870"/>
    </location>
</feature>
<dbReference type="PANTHER" id="PTHR45785">
    <property type="entry name" value="COMPLEMENT FACTOR H-RELATED"/>
    <property type="match status" value="1"/>
</dbReference>
<evidence type="ECO:0000313" key="9">
    <source>
        <dbReference type="Proteomes" id="UP000261640"/>
    </source>
</evidence>
<dbReference type="SMART" id="SM00032">
    <property type="entry name" value="CCP"/>
    <property type="match status" value="13"/>
</dbReference>